<name>A0A0K0GK81_XANOP</name>
<dbReference type="KEGG" id="xop:PXO_05582"/>
<proteinExistence type="predicted"/>
<evidence type="ECO:0000313" key="2">
    <source>
        <dbReference type="Proteomes" id="UP000001740"/>
    </source>
</evidence>
<dbReference type="Proteomes" id="UP000001740">
    <property type="component" value="Chromosome"/>
</dbReference>
<accession>A0A0K0GK81</accession>
<organism evidence="1 2">
    <name type="scientific">Xanthomonas oryzae pv. oryzae (strain PXO99A)</name>
    <dbReference type="NCBI Taxonomy" id="360094"/>
    <lineage>
        <taxon>Bacteria</taxon>
        <taxon>Pseudomonadati</taxon>
        <taxon>Pseudomonadota</taxon>
        <taxon>Gammaproteobacteria</taxon>
        <taxon>Lysobacterales</taxon>
        <taxon>Lysobacteraceae</taxon>
        <taxon>Xanthomonas</taxon>
    </lineage>
</organism>
<reference evidence="1 2" key="1">
    <citation type="journal article" date="2008" name="BMC Genomics">
        <title>Genome sequence and rapid evolution of the rice pathogen Xanthomonas oryzae pv. oryzae PXO99A.</title>
        <authorList>
            <person name="Salzberg S.L."/>
            <person name="Sommer D.D."/>
            <person name="Schatz M.C."/>
            <person name="Phillippy A.M."/>
            <person name="Rabinowicz P.D."/>
            <person name="Tsuge S."/>
            <person name="Furutani A."/>
            <person name="Ochiai H."/>
            <person name="Delcher A.L."/>
            <person name="Kelley D."/>
            <person name="Madupu R."/>
            <person name="Puiu D."/>
            <person name="Radune D."/>
            <person name="Shumway M."/>
            <person name="Trapnell C."/>
            <person name="Aparna G."/>
            <person name="Jha G."/>
            <person name="Pandey A."/>
            <person name="Patil P.B."/>
            <person name="Ishihara H."/>
            <person name="Meyer D.F."/>
            <person name="Szurek B."/>
            <person name="Verdier V."/>
            <person name="Koebnik R."/>
            <person name="Dow J.M."/>
            <person name="Ryan R.P."/>
            <person name="Hirata H."/>
            <person name="Tsuyumu S."/>
            <person name="Won Lee S."/>
            <person name="Seo Y.S."/>
            <person name="Sriariyanum M."/>
            <person name="Ronald P.C."/>
            <person name="Sonti R.V."/>
            <person name="Van Sluys M.A."/>
            <person name="Leach J.E."/>
            <person name="White F.F."/>
            <person name="Bogdanove A.J."/>
        </authorList>
    </citation>
    <scope>NUCLEOTIDE SEQUENCE [LARGE SCALE GENOMIC DNA]</scope>
    <source>
        <strain evidence="1 2">PXO99A</strain>
    </source>
</reference>
<sequence>MSAVIFATWHMMQMPCWAARRNCFNPGLRWRGLHQPKRPVM</sequence>
<gene>
    <name evidence="1" type="ordered locus">PXO_05582</name>
</gene>
<dbReference type="EMBL" id="CP000967">
    <property type="protein sequence ID" value="ACD58700.1"/>
    <property type="molecule type" value="Genomic_DNA"/>
</dbReference>
<protein>
    <submittedName>
        <fullName evidence="1">Uncharacterized protein</fullName>
    </submittedName>
</protein>
<dbReference type="HOGENOM" id="CLU_3334888_0_0_6"/>
<dbReference type="AlphaFoldDB" id="A0A0K0GK81"/>
<evidence type="ECO:0000313" key="1">
    <source>
        <dbReference type="EMBL" id="ACD58700.1"/>
    </source>
</evidence>